<dbReference type="Pfam" id="PF00160">
    <property type="entry name" value="Pro_isomerase"/>
    <property type="match status" value="1"/>
</dbReference>
<proteinExistence type="predicted"/>
<keyword evidence="3" id="KW-0413">Isomerase</keyword>
<dbReference type="EMBL" id="PDEM01000004">
    <property type="protein sequence ID" value="PHZ86737.1"/>
    <property type="molecule type" value="Genomic_DNA"/>
</dbReference>
<feature type="domain" description="PPIase cyclophilin-type" evidence="4">
    <location>
        <begin position="72"/>
        <end position="245"/>
    </location>
</feature>
<evidence type="ECO:0000256" key="1">
    <source>
        <dbReference type="ARBA" id="ARBA00013194"/>
    </source>
</evidence>
<dbReference type="InterPro" id="IPR044666">
    <property type="entry name" value="Cyclophilin_A-like"/>
</dbReference>
<keyword evidence="7" id="KW-1185">Reference proteome</keyword>
<protein>
    <recommendedName>
        <fullName evidence="1">peptidylprolyl isomerase</fullName>
        <ecNumber evidence="1">5.2.1.8</ecNumber>
    </recommendedName>
</protein>
<dbReference type="PANTHER" id="PTHR45625">
    <property type="entry name" value="PEPTIDYL-PROLYL CIS-TRANS ISOMERASE-RELATED"/>
    <property type="match status" value="1"/>
</dbReference>
<dbReference type="EMBL" id="PDEM01000017">
    <property type="protein sequence ID" value="PHZ85105.1"/>
    <property type="molecule type" value="Genomic_DNA"/>
</dbReference>
<evidence type="ECO:0000256" key="3">
    <source>
        <dbReference type="ARBA" id="ARBA00023235"/>
    </source>
</evidence>
<dbReference type="SUPFAM" id="SSF50891">
    <property type="entry name" value="Cyclophilin-like"/>
    <property type="match status" value="1"/>
</dbReference>
<dbReference type="AlphaFoldDB" id="A0A2G4YWM0"/>
<dbReference type="InterPro" id="IPR029000">
    <property type="entry name" value="Cyclophilin-like_dom_sf"/>
</dbReference>
<evidence type="ECO:0000313" key="6">
    <source>
        <dbReference type="EMBL" id="PHZ86737.1"/>
    </source>
</evidence>
<name>A0A2G4YWM0_9PROT</name>
<sequence>MNIRRKIIMKHPRRDKNVMNSYMGKESYVGGVYMKWIVCILLYAMSFSWSIAENPAEFSDSETANKVTIVINTELGEIYVEVDTGYAPIPANNFLRYVDAGRYDDSVFYRSIPHLNLIQGGLAGQAIKEGHYDNYLPLRFPPVRLDLPTGEDRKLRRGSLAFAHELGDPQQVGAEFLLMTDEIPSLNYRYNEHGKVSGVKHFGRIVKGMEIVDQIYKMEIKGEANLAWAKGTVLTNYVKIFSMKRLVP</sequence>
<gene>
    <name evidence="6" type="ORF">CRD36_00105</name>
    <name evidence="5" type="ORF">CRD36_08470</name>
</gene>
<dbReference type="OrthoDB" id="9807797at2"/>
<comment type="caution">
    <text evidence="6">The sequence shown here is derived from an EMBL/GenBank/DDBJ whole genome shotgun (WGS) entry which is preliminary data.</text>
</comment>
<evidence type="ECO:0000256" key="2">
    <source>
        <dbReference type="ARBA" id="ARBA00023110"/>
    </source>
</evidence>
<evidence type="ECO:0000313" key="5">
    <source>
        <dbReference type="EMBL" id="PHZ85105.1"/>
    </source>
</evidence>
<keyword evidence="2" id="KW-0697">Rotamase</keyword>
<dbReference type="Gene3D" id="2.40.100.10">
    <property type="entry name" value="Cyclophilin-like"/>
    <property type="match status" value="1"/>
</dbReference>
<dbReference type="InterPro" id="IPR002130">
    <property type="entry name" value="Cyclophilin-type_PPIase_dom"/>
</dbReference>
<evidence type="ECO:0000313" key="7">
    <source>
        <dbReference type="Proteomes" id="UP000229730"/>
    </source>
</evidence>
<dbReference type="EC" id="5.2.1.8" evidence="1"/>
<organism evidence="6 7">
    <name type="scientific">Paremcibacter congregatus</name>
    <dbReference type="NCBI Taxonomy" id="2043170"/>
    <lineage>
        <taxon>Bacteria</taxon>
        <taxon>Pseudomonadati</taxon>
        <taxon>Pseudomonadota</taxon>
        <taxon>Alphaproteobacteria</taxon>
        <taxon>Emcibacterales</taxon>
        <taxon>Emcibacteraceae</taxon>
        <taxon>Paremcibacter</taxon>
    </lineage>
</organism>
<evidence type="ECO:0000259" key="4">
    <source>
        <dbReference type="PROSITE" id="PS50072"/>
    </source>
</evidence>
<dbReference type="Proteomes" id="UP000229730">
    <property type="component" value="Unassembled WGS sequence"/>
</dbReference>
<dbReference type="GO" id="GO:0003755">
    <property type="term" value="F:peptidyl-prolyl cis-trans isomerase activity"/>
    <property type="evidence" value="ECO:0007669"/>
    <property type="project" value="UniProtKB-KW"/>
</dbReference>
<dbReference type="PANTHER" id="PTHR45625:SF4">
    <property type="entry name" value="PEPTIDYLPROLYL ISOMERASE DOMAIN AND WD REPEAT-CONTAINING PROTEIN 1"/>
    <property type="match status" value="1"/>
</dbReference>
<accession>A0A2G4YWM0</accession>
<reference evidence="6 7" key="1">
    <citation type="submission" date="2017-10" db="EMBL/GenBank/DDBJ databases">
        <title>Frigbacter circumglobatus gen. nov. sp. nov., isolated from sediment cultured in situ.</title>
        <authorList>
            <person name="Zhao Z."/>
        </authorList>
    </citation>
    <scope>NUCLEOTIDE SEQUENCE [LARGE SCALE GENOMIC DNA]</scope>
    <source>
        <strain evidence="6 7">ZYL</strain>
    </source>
</reference>
<dbReference type="InParanoid" id="A0A2G4YWM0"/>
<dbReference type="PROSITE" id="PS50072">
    <property type="entry name" value="CSA_PPIASE_2"/>
    <property type="match status" value="1"/>
</dbReference>